<dbReference type="EMBL" id="KV745021">
    <property type="protein sequence ID" value="OCK79145.1"/>
    <property type="molecule type" value="Genomic_DNA"/>
</dbReference>
<sequence length="191" mass="20772">METPTPEGTPIYFYTKAAPPASPPIPNAATSRLAELDHLLLDDNSLFEPYARRAFFSAIILHFGSTPYPLPTLQIVRAKTVSRELGPKNKEELKDAWYCALVAPDPSLELGFKILVTGPAYVGSERAARKQAFLGLRDRLEEMTHEKFRMAGRKEERVREVAGGESGGSGLVKGSWSGSAGGAVTVARELV</sequence>
<evidence type="ECO:0000313" key="1">
    <source>
        <dbReference type="EMBL" id="OCK79145.1"/>
    </source>
</evidence>
<proteinExistence type="predicted"/>
<reference evidence="1 2" key="1">
    <citation type="journal article" date="2016" name="Nat. Commun.">
        <title>Ectomycorrhizal ecology is imprinted in the genome of the dominant symbiotic fungus Cenococcum geophilum.</title>
        <authorList>
            <consortium name="DOE Joint Genome Institute"/>
            <person name="Peter M."/>
            <person name="Kohler A."/>
            <person name="Ohm R.A."/>
            <person name="Kuo A."/>
            <person name="Krutzmann J."/>
            <person name="Morin E."/>
            <person name="Arend M."/>
            <person name="Barry K.W."/>
            <person name="Binder M."/>
            <person name="Choi C."/>
            <person name="Clum A."/>
            <person name="Copeland A."/>
            <person name="Grisel N."/>
            <person name="Haridas S."/>
            <person name="Kipfer T."/>
            <person name="LaButti K."/>
            <person name="Lindquist E."/>
            <person name="Lipzen A."/>
            <person name="Maire R."/>
            <person name="Meier B."/>
            <person name="Mihaltcheva S."/>
            <person name="Molinier V."/>
            <person name="Murat C."/>
            <person name="Poggeler S."/>
            <person name="Quandt C.A."/>
            <person name="Sperisen C."/>
            <person name="Tritt A."/>
            <person name="Tisserant E."/>
            <person name="Crous P.W."/>
            <person name="Henrissat B."/>
            <person name="Nehls U."/>
            <person name="Egli S."/>
            <person name="Spatafora J.W."/>
            <person name="Grigoriev I.V."/>
            <person name="Martin F.M."/>
        </authorList>
    </citation>
    <scope>NUCLEOTIDE SEQUENCE [LARGE SCALE GENOMIC DNA]</scope>
    <source>
        <strain evidence="1 2">CBS 459.81</strain>
    </source>
</reference>
<keyword evidence="2" id="KW-1185">Reference proteome</keyword>
<dbReference type="Proteomes" id="UP000250266">
    <property type="component" value="Unassembled WGS sequence"/>
</dbReference>
<gene>
    <name evidence="1" type="ORF">K432DRAFT_444134</name>
</gene>
<dbReference type="OrthoDB" id="10493058at2759"/>
<protein>
    <submittedName>
        <fullName evidence="1">Uncharacterized protein</fullName>
    </submittedName>
</protein>
<name>A0A8E2JDZ3_9PEZI</name>
<evidence type="ECO:0000313" key="2">
    <source>
        <dbReference type="Proteomes" id="UP000250266"/>
    </source>
</evidence>
<accession>A0A8E2JDZ3</accession>
<organism evidence="1 2">
    <name type="scientific">Lepidopterella palustris CBS 459.81</name>
    <dbReference type="NCBI Taxonomy" id="1314670"/>
    <lineage>
        <taxon>Eukaryota</taxon>
        <taxon>Fungi</taxon>
        <taxon>Dikarya</taxon>
        <taxon>Ascomycota</taxon>
        <taxon>Pezizomycotina</taxon>
        <taxon>Dothideomycetes</taxon>
        <taxon>Pleosporomycetidae</taxon>
        <taxon>Mytilinidiales</taxon>
        <taxon>Argynnaceae</taxon>
        <taxon>Lepidopterella</taxon>
    </lineage>
</organism>
<dbReference type="AlphaFoldDB" id="A0A8E2JDZ3"/>